<dbReference type="AlphaFoldDB" id="A0A0A9CL31"/>
<protein>
    <submittedName>
        <fullName evidence="2">Uncharacterized protein</fullName>
    </submittedName>
</protein>
<organism evidence="2">
    <name type="scientific">Arundo donax</name>
    <name type="common">Giant reed</name>
    <name type="synonym">Donax arundinaceus</name>
    <dbReference type="NCBI Taxonomy" id="35708"/>
    <lineage>
        <taxon>Eukaryota</taxon>
        <taxon>Viridiplantae</taxon>
        <taxon>Streptophyta</taxon>
        <taxon>Embryophyta</taxon>
        <taxon>Tracheophyta</taxon>
        <taxon>Spermatophyta</taxon>
        <taxon>Magnoliopsida</taxon>
        <taxon>Liliopsida</taxon>
        <taxon>Poales</taxon>
        <taxon>Poaceae</taxon>
        <taxon>PACMAD clade</taxon>
        <taxon>Arundinoideae</taxon>
        <taxon>Arundineae</taxon>
        <taxon>Arundo</taxon>
    </lineage>
</organism>
<sequence>MKLPIPNMLKYKARPKLRKPSGTWS</sequence>
<name>A0A0A9CL31_ARUDO</name>
<feature type="region of interest" description="Disordered" evidence="1">
    <location>
        <begin position="1"/>
        <end position="25"/>
    </location>
</feature>
<evidence type="ECO:0000256" key="1">
    <source>
        <dbReference type="SAM" id="MobiDB-lite"/>
    </source>
</evidence>
<reference evidence="2" key="1">
    <citation type="submission" date="2014-09" db="EMBL/GenBank/DDBJ databases">
        <authorList>
            <person name="Magalhaes I.L.F."/>
            <person name="Oliveira U."/>
            <person name="Santos F.R."/>
            <person name="Vidigal T.H.D.A."/>
            <person name="Brescovit A.D."/>
            <person name="Santos A.J."/>
        </authorList>
    </citation>
    <scope>NUCLEOTIDE SEQUENCE</scope>
    <source>
        <tissue evidence="2">Shoot tissue taken approximately 20 cm above the soil surface</tissue>
    </source>
</reference>
<proteinExistence type="predicted"/>
<evidence type="ECO:0000313" key="2">
    <source>
        <dbReference type="EMBL" id="JAD77019.1"/>
    </source>
</evidence>
<accession>A0A0A9CL31</accession>
<dbReference type="EMBL" id="GBRH01220876">
    <property type="protein sequence ID" value="JAD77019.1"/>
    <property type="molecule type" value="Transcribed_RNA"/>
</dbReference>
<reference evidence="2" key="2">
    <citation type="journal article" date="2015" name="Data Brief">
        <title>Shoot transcriptome of the giant reed, Arundo donax.</title>
        <authorList>
            <person name="Barrero R.A."/>
            <person name="Guerrero F.D."/>
            <person name="Moolhuijzen P."/>
            <person name="Goolsby J.A."/>
            <person name="Tidwell J."/>
            <person name="Bellgard S.E."/>
            <person name="Bellgard M.I."/>
        </authorList>
    </citation>
    <scope>NUCLEOTIDE SEQUENCE</scope>
    <source>
        <tissue evidence="2">Shoot tissue taken approximately 20 cm above the soil surface</tissue>
    </source>
</reference>